<dbReference type="Gene3D" id="3.20.20.240">
    <property type="entry name" value="Methylmalonyl-CoA mutase"/>
    <property type="match status" value="1"/>
</dbReference>
<dbReference type="PANTHER" id="PTHR48101">
    <property type="entry name" value="METHYLMALONYL-COA MUTASE, MITOCHONDRIAL-RELATED"/>
    <property type="match status" value="1"/>
</dbReference>
<dbReference type="GO" id="GO:0004494">
    <property type="term" value="F:methylmalonyl-CoA mutase activity"/>
    <property type="evidence" value="ECO:0007669"/>
    <property type="project" value="UniProtKB-EC"/>
</dbReference>
<dbReference type="InterPro" id="IPR036724">
    <property type="entry name" value="Cobalamin-bd_sf"/>
</dbReference>
<evidence type="ECO:0000259" key="7">
    <source>
        <dbReference type="Pfam" id="PF01642"/>
    </source>
</evidence>
<comment type="cofactor">
    <cofactor evidence="1">
        <name>adenosylcob(III)alamin</name>
        <dbReference type="ChEBI" id="CHEBI:18408"/>
    </cofactor>
</comment>
<evidence type="ECO:0000256" key="5">
    <source>
        <dbReference type="ARBA" id="ARBA00023285"/>
    </source>
</evidence>
<evidence type="ECO:0000256" key="2">
    <source>
        <dbReference type="ARBA" id="ARBA00008465"/>
    </source>
</evidence>
<dbReference type="KEGG" id="pbap:Pla133_26730"/>
<proteinExistence type="inferred from homology"/>
<name>A0A518BKT3_9BACT</name>
<dbReference type="GO" id="GO:0005737">
    <property type="term" value="C:cytoplasm"/>
    <property type="evidence" value="ECO:0007669"/>
    <property type="project" value="TreeGrafter"/>
</dbReference>
<dbReference type="GO" id="GO:0046872">
    <property type="term" value="F:metal ion binding"/>
    <property type="evidence" value="ECO:0007669"/>
    <property type="project" value="InterPro"/>
</dbReference>
<evidence type="ECO:0000256" key="6">
    <source>
        <dbReference type="SAM" id="MobiDB-lite"/>
    </source>
</evidence>
<keyword evidence="3" id="KW-0846">Cobalamin</keyword>
<organism evidence="8 9">
    <name type="scientific">Engelhardtia mirabilis</name>
    <dbReference type="NCBI Taxonomy" id="2528011"/>
    <lineage>
        <taxon>Bacteria</taxon>
        <taxon>Pseudomonadati</taxon>
        <taxon>Planctomycetota</taxon>
        <taxon>Planctomycetia</taxon>
        <taxon>Planctomycetia incertae sedis</taxon>
        <taxon>Engelhardtia</taxon>
    </lineage>
</organism>
<keyword evidence="9" id="KW-1185">Reference proteome</keyword>
<reference evidence="8 9" key="1">
    <citation type="submission" date="2019-02" db="EMBL/GenBank/DDBJ databases">
        <title>Deep-cultivation of Planctomycetes and their phenomic and genomic characterization uncovers novel biology.</title>
        <authorList>
            <person name="Wiegand S."/>
            <person name="Jogler M."/>
            <person name="Boedeker C."/>
            <person name="Pinto D."/>
            <person name="Vollmers J."/>
            <person name="Rivas-Marin E."/>
            <person name="Kohn T."/>
            <person name="Peeters S.H."/>
            <person name="Heuer A."/>
            <person name="Rast P."/>
            <person name="Oberbeckmann S."/>
            <person name="Bunk B."/>
            <person name="Jeske O."/>
            <person name="Meyerdierks A."/>
            <person name="Storesund J.E."/>
            <person name="Kallscheuer N."/>
            <person name="Luecker S."/>
            <person name="Lage O.M."/>
            <person name="Pohl T."/>
            <person name="Merkel B.J."/>
            <person name="Hornburger P."/>
            <person name="Mueller R.-W."/>
            <person name="Bruemmer F."/>
            <person name="Labrenz M."/>
            <person name="Spormann A.M."/>
            <person name="Op den Camp H."/>
            <person name="Overmann J."/>
            <person name="Amann R."/>
            <person name="Jetten M.S.M."/>
            <person name="Mascher T."/>
            <person name="Medema M.H."/>
            <person name="Devos D.P."/>
            <person name="Kaster A.-K."/>
            <person name="Ovreas L."/>
            <person name="Rohde M."/>
            <person name="Galperin M.Y."/>
            <person name="Jogler C."/>
        </authorList>
    </citation>
    <scope>NUCLEOTIDE SEQUENCE [LARGE SCALE GENOMIC DNA]</scope>
    <source>
        <strain evidence="8 9">Pla133</strain>
    </source>
</reference>
<gene>
    <name evidence="8" type="primary">mutA</name>
    <name evidence="8" type="ORF">Pla133_26730</name>
</gene>
<evidence type="ECO:0000313" key="8">
    <source>
        <dbReference type="EMBL" id="QDU67585.1"/>
    </source>
</evidence>
<dbReference type="Pfam" id="PF01642">
    <property type="entry name" value="MM_CoA_mutase"/>
    <property type="match status" value="1"/>
</dbReference>
<evidence type="ECO:0000256" key="4">
    <source>
        <dbReference type="ARBA" id="ARBA00023235"/>
    </source>
</evidence>
<comment type="similarity">
    <text evidence="2">Belongs to the methylmalonyl-CoA mutase family.</text>
</comment>
<dbReference type="InterPro" id="IPR006099">
    <property type="entry name" value="MeMalonylCoA_mutase_a/b_cat"/>
</dbReference>
<dbReference type="PANTHER" id="PTHR48101:SF4">
    <property type="entry name" value="METHYLMALONYL-COA MUTASE, MITOCHONDRIAL"/>
    <property type="match status" value="1"/>
</dbReference>
<keyword evidence="4 8" id="KW-0413">Isomerase</keyword>
<dbReference type="EMBL" id="CP036287">
    <property type="protein sequence ID" value="QDU67585.1"/>
    <property type="molecule type" value="Genomic_DNA"/>
</dbReference>
<dbReference type="GO" id="GO:0019678">
    <property type="term" value="P:propionate metabolic process, methylmalonyl pathway"/>
    <property type="evidence" value="ECO:0007669"/>
    <property type="project" value="TreeGrafter"/>
</dbReference>
<dbReference type="EC" id="5.4.99.2" evidence="8"/>
<dbReference type="AlphaFoldDB" id="A0A518BKT3"/>
<sequence>MTTNQTDASGALPRADFASPDPSSWRERVERELAGADFDRALRTRLRGGLTLEPLYTSRPDYDLGAPGRAPFVRGVRVLGEGGGSGATAEESVEAERVAPWCVLSRASGADPATEGAALRADLAGGASGLWLEFDAEAAWGLEGADDGVVVRRGADLALLLDGVVLEAVGLELDAGAAFAPAAAALLDVSARAGVADGELNVRFGADPLGVLARDGALPGSLEASFDQLAELVRFSAEYLPGCRAIGVDVSAYHRAGADAPLELGVAVATAAAYLRAMEQRGIDPAVTAREIAFAVEVDRELFPEIAKLRALRWLWAHLIESCGIDPVPAPWIRAATSSRILTRRDPWTNVLRASTTTFAAICGGADAIHAACYDDALGQPSELGRRVARNLHHVLAEESGLGRVADPAGGAYLVEQLTADLAAAGWRRAQELDGRLAEWITGGGAASELKEAWAGLAQDVARRKRPITGVSEFPQHGESLPEPARAADPDVSAVPSSPLELNPQVDLAKLREVVNNGADFARIMRALSGDSEPALAPPLVARREAWAFEALRDAADELGADARPVWIATLGPASEHRARVGWIENLYAVGGIPTVAAPLPTDPAELSAAIAERRPALVCVAGSDERYATELEPALARLRAAGATHTAVAGKPGEREAALRAAGAEHFVHLGMDVVAHLRTALEFSGAKLEEVGA</sequence>
<keyword evidence="5" id="KW-0170">Cobalt</keyword>
<dbReference type="Proteomes" id="UP000316921">
    <property type="component" value="Chromosome"/>
</dbReference>
<dbReference type="InterPro" id="IPR016176">
    <property type="entry name" value="Cbl-dep_enz_cat"/>
</dbReference>
<dbReference type="GO" id="GO:0031419">
    <property type="term" value="F:cobalamin binding"/>
    <property type="evidence" value="ECO:0007669"/>
    <property type="project" value="UniProtKB-KW"/>
</dbReference>
<evidence type="ECO:0000256" key="1">
    <source>
        <dbReference type="ARBA" id="ARBA00001922"/>
    </source>
</evidence>
<accession>A0A518BKT3</accession>
<dbReference type="SUPFAM" id="SSF52242">
    <property type="entry name" value="Cobalamin (vitamin B12)-binding domain"/>
    <property type="match status" value="1"/>
</dbReference>
<dbReference type="SUPFAM" id="SSF51703">
    <property type="entry name" value="Cobalamin (vitamin B12)-dependent enzymes"/>
    <property type="match status" value="1"/>
</dbReference>
<protein>
    <submittedName>
        <fullName evidence="8">Methylmalonyl-CoA mutase small subunit</fullName>
        <ecNumber evidence="8">5.4.99.2</ecNumber>
    </submittedName>
</protein>
<evidence type="ECO:0000256" key="3">
    <source>
        <dbReference type="ARBA" id="ARBA00022628"/>
    </source>
</evidence>
<feature type="region of interest" description="Disordered" evidence="6">
    <location>
        <begin position="1"/>
        <end position="25"/>
    </location>
</feature>
<feature type="region of interest" description="Disordered" evidence="6">
    <location>
        <begin position="472"/>
        <end position="497"/>
    </location>
</feature>
<dbReference type="Gene3D" id="3.40.50.280">
    <property type="entry name" value="Cobalamin-binding domain"/>
    <property type="match status" value="1"/>
</dbReference>
<dbReference type="RefSeq" id="WP_145065885.1">
    <property type="nucleotide sequence ID" value="NZ_CP036287.1"/>
</dbReference>
<feature type="domain" description="Methylmalonyl-CoA mutase alpha/beta chain catalytic" evidence="7">
    <location>
        <begin position="49"/>
        <end position="490"/>
    </location>
</feature>
<evidence type="ECO:0000313" key="9">
    <source>
        <dbReference type="Proteomes" id="UP000316921"/>
    </source>
</evidence>